<reference evidence="2" key="1">
    <citation type="submission" date="2019-07" db="EMBL/GenBank/DDBJ databases">
        <authorList>
            <person name="Dittberner H."/>
        </authorList>
    </citation>
    <scope>NUCLEOTIDE SEQUENCE [LARGE SCALE GENOMIC DNA]</scope>
</reference>
<dbReference type="Proteomes" id="UP000489600">
    <property type="component" value="Unassembled WGS sequence"/>
</dbReference>
<dbReference type="EMBL" id="CABITT030000001">
    <property type="protein sequence ID" value="VVA90954.1"/>
    <property type="molecule type" value="Genomic_DNA"/>
</dbReference>
<accession>A0A565AQY7</accession>
<protein>
    <submittedName>
        <fullName evidence="2">Uncharacterized protein</fullName>
    </submittedName>
</protein>
<evidence type="ECO:0000256" key="1">
    <source>
        <dbReference type="SAM" id="MobiDB-lite"/>
    </source>
</evidence>
<feature type="region of interest" description="Disordered" evidence="1">
    <location>
        <begin position="1"/>
        <end position="43"/>
    </location>
</feature>
<comment type="caution">
    <text evidence="2">The sequence shown here is derived from an EMBL/GenBank/DDBJ whole genome shotgun (WGS) entry which is preliminary data.</text>
</comment>
<evidence type="ECO:0000313" key="3">
    <source>
        <dbReference type="Proteomes" id="UP000489600"/>
    </source>
</evidence>
<sequence length="65" mass="6977">MISPSRPNSIPPGKSLSPMNSPPRPNTIPSDQHSSALDLSDKTQYALQCEEEIATASSLVEPEEV</sequence>
<organism evidence="2 3">
    <name type="scientific">Arabis nemorensis</name>
    <dbReference type="NCBI Taxonomy" id="586526"/>
    <lineage>
        <taxon>Eukaryota</taxon>
        <taxon>Viridiplantae</taxon>
        <taxon>Streptophyta</taxon>
        <taxon>Embryophyta</taxon>
        <taxon>Tracheophyta</taxon>
        <taxon>Spermatophyta</taxon>
        <taxon>Magnoliopsida</taxon>
        <taxon>eudicotyledons</taxon>
        <taxon>Gunneridae</taxon>
        <taxon>Pentapetalae</taxon>
        <taxon>rosids</taxon>
        <taxon>malvids</taxon>
        <taxon>Brassicales</taxon>
        <taxon>Brassicaceae</taxon>
        <taxon>Arabideae</taxon>
        <taxon>Arabis</taxon>
    </lineage>
</organism>
<gene>
    <name evidence="2" type="ORF">ANE_LOCUS1399</name>
</gene>
<feature type="compositionally biased region" description="Polar residues" evidence="1">
    <location>
        <begin position="27"/>
        <end position="43"/>
    </location>
</feature>
<evidence type="ECO:0000313" key="2">
    <source>
        <dbReference type="EMBL" id="VVA90954.1"/>
    </source>
</evidence>
<dbReference type="AlphaFoldDB" id="A0A565AQY7"/>
<name>A0A565AQY7_9BRAS</name>
<keyword evidence="3" id="KW-1185">Reference proteome</keyword>
<proteinExistence type="predicted"/>